<evidence type="ECO:0000313" key="2">
    <source>
        <dbReference type="EMBL" id="SEB38753.1"/>
    </source>
</evidence>
<dbReference type="EMBL" id="FNTL01000002">
    <property type="protein sequence ID" value="SEB38753.1"/>
    <property type="molecule type" value="Genomic_DNA"/>
</dbReference>
<name>A0A1H4IXM2_RHOJO</name>
<sequence length="91" mass="10231">MDGMVGVHLRKTMRQMVGGDSCALPSTIDCETVPTALQINMGHRASIRPGLRMRQTVARRNTLATMSGIEPHGDRNRRRRASSRPRSKRYI</sequence>
<organism evidence="2 3">
    <name type="scientific">Rhodococcus jostii</name>
    <dbReference type="NCBI Taxonomy" id="132919"/>
    <lineage>
        <taxon>Bacteria</taxon>
        <taxon>Bacillati</taxon>
        <taxon>Actinomycetota</taxon>
        <taxon>Actinomycetes</taxon>
        <taxon>Mycobacteriales</taxon>
        <taxon>Nocardiaceae</taxon>
        <taxon>Rhodococcus</taxon>
    </lineage>
</organism>
<evidence type="ECO:0000313" key="3">
    <source>
        <dbReference type="Proteomes" id="UP000183407"/>
    </source>
</evidence>
<dbReference type="Proteomes" id="UP000183407">
    <property type="component" value="Unassembled WGS sequence"/>
</dbReference>
<gene>
    <name evidence="2" type="ORF">SAMN04490220_0626</name>
</gene>
<feature type="region of interest" description="Disordered" evidence="1">
    <location>
        <begin position="62"/>
        <end position="91"/>
    </location>
</feature>
<dbReference type="AlphaFoldDB" id="A0A1H4IXM2"/>
<accession>A0A1H4IXM2</accession>
<evidence type="ECO:0000256" key="1">
    <source>
        <dbReference type="SAM" id="MobiDB-lite"/>
    </source>
</evidence>
<reference evidence="3" key="1">
    <citation type="submission" date="2016-10" db="EMBL/GenBank/DDBJ databases">
        <authorList>
            <person name="Varghese N."/>
        </authorList>
    </citation>
    <scope>NUCLEOTIDE SEQUENCE [LARGE SCALE GENOMIC DNA]</scope>
    <source>
        <strain evidence="3">DSM 44719</strain>
    </source>
</reference>
<proteinExistence type="predicted"/>
<protein>
    <submittedName>
        <fullName evidence="2">Uncharacterized protein</fullName>
    </submittedName>
</protein>
<feature type="compositionally biased region" description="Basic residues" evidence="1">
    <location>
        <begin position="75"/>
        <end position="91"/>
    </location>
</feature>